<evidence type="ECO:0000313" key="1">
    <source>
        <dbReference type="EMBL" id="SHE46722.1"/>
    </source>
</evidence>
<dbReference type="SUPFAM" id="SSF89392">
    <property type="entry name" value="Prokaryotic lipoproteins and lipoprotein localization factors"/>
    <property type="match status" value="1"/>
</dbReference>
<reference evidence="1 2" key="1">
    <citation type="submission" date="2016-11" db="EMBL/GenBank/DDBJ databases">
        <authorList>
            <person name="Jaros S."/>
            <person name="Januszkiewicz K."/>
            <person name="Wedrychowicz H."/>
        </authorList>
    </citation>
    <scope>NUCLEOTIDE SEQUENCE [LARGE SCALE GENOMIC DNA]</scope>
    <source>
        <strain evidence="1 2">DSM 44523</strain>
    </source>
</reference>
<dbReference type="EMBL" id="FQVN01000001">
    <property type="protein sequence ID" value="SHE46722.1"/>
    <property type="molecule type" value="Genomic_DNA"/>
</dbReference>
<keyword evidence="2" id="KW-1185">Reference proteome</keyword>
<sequence length="295" mass="32079">MRRAGLVLSGVAASVLLVGCGGGDGAPKVKVAESVEALSAGFKQATQGRNSARMRFEMAAGEEKMSGDCAVAFGANAEAIDCQMESVEKGAPQKMRMLAKDKVVYINGPDEIEPGKSWLKLDTRSNNPLAAMMSKMFDGVAQVTDFEKSLPKGARILKTEQEKRDGQDLTRYEVEFDPKVLRANAKERMEKLSALALQKAGVGAFHTTFWVNSDNLPARFEMKVPAPKAGDKPVEARFSGTYTDWGKPVEVAVPPAEKVAEFPEIPGFKEAYEKKMAELDKKIAELEQELDKSGK</sequence>
<dbReference type="RefSeq" id="WP_143173886.1">
    <property type="nucleotide sequence ID" value="NZ_FQVN01000001.1"/>
</dbReference>
<organism evidence="1 2">
    <name type="scientific">Streptoalloteichus hindustanus</name>
    <dbReference type="NCBI Taxonomy" id="2017"/>
    <lineage>
        <taxon>Bacteria</taxon>
        <taxon>Bacillati</taxon>
        <taxon>Actinomycetota</taxon>
        <taxon>Actinomycetes</taxon>
        <taxon>Pseudonocardiales</taxon>
        <taxon>Pseudonocardiaceae</taxon>
        <taxon>Streptoalloteichus</taxon>
    </lineage>
</organism>
<dbReference type="Proteomes" id="UP000184501">
    <property type="component" value="Unassembled WGS sequence"/>
</dbReference>
<dbReference type="PROSITE" id="PS51257">
    <property type="entry name" value="PROKAR_LIPOPROTEIN"/>
    <property type="match status" value="1"/>
</dbReference>
<name>A0A1M4TQG4_STRHI</name>
<evidence type="ECO:0000313" key="2">
    <source>
        <dbReference type="Proteomes" id="UP000184501"/>
    </source>
</evidence>
<dbReference type="AlphaFoldDB" id="A0A1M4TQG4"/>
<protein>
    <recommendedName>
        <fullName evidence="3">Lipoprotein</fullName>
    </recommendedName>
</protein>
<dbReference type="InterPro" id="IPR029046">
    <property type="entry name" value="LolA/LolB/LppX"/>
</dbReference>
<dbReference type="Gene3D" id="2.50.20.20">
    <property type="match status" value="1"/>
</dbReference>
<accession>A0A1M4TQG4</accession>
<dbReference type="OrthoDB" id="3427828at2"/>
<gene>
    <name evidence="1" type="ORF">SAMN05444320_101167</name>
</gene>
<proteinExistence type="predicted"/>
<evidence type="ECO:0008006" key="3">
    <source>
        <dbReference type="Google" id="ProtNLM"/>
    </source>
</evidence>